<keyword evidence="2" id="KW-1185">Reference proteome</keyword>
<reference evidence="1 2" key="1">
    <citation type="submission" date="2019-11" db="EMBL/GenBank/DDBJ databases">
        <title>Metabolism of dissolved organic matter in forest soils.</title>
        <authorList>
            <person name="Cyle K.T."/>
            <person name="Wilhelm R.C."/>
            <person name="Martinez C.E."/>
        </authorList>
    </citation>
    <scope>NUCLEOTIDE SEQUENCE [LARGE SCALE GENOMIC DNA]</scope>
    <source>
        <strain evidence="1 2">1N</strain>
    </source>
</reference>
<evidence type="ECO:0000313" key="1">
    <source>
        <dbReference type="EMBL" id="NPT46684.1"/>
    </source>
</evidence>
<organism evidence="1 2">
    <name type="scientific">Paraburkholderia solitsugae</name>
    <dbReference type="NCBI Taxonomy" id="2675748"/>
    <lineage>
        <taxon>Bacteria</taxon>
        <taxon>Pseudomonadati</taxon>
        <taxon>Pseudomonadota</taxon>
        <taxon>Betaproteobacteria</taxon>
        <taxon>Burkholderiales</taxon>
        <taxon>Burkholderiaceae</taxon>
        <taxon>Paraburkholderia</taxon>
    </lineage>
</organism>
<proteinExistence type="predicted"/>
<name>A0ABX2C103_9BURK</name>
<dbReference type="InterPro" id="IPR027396">
    <property type="entry name" value="DsrEFH-like"/>
</dbReference>
<evidence type="ECO:0000313" key="2">
    <source>
        <dbReference type="Proteomes" id="UP000652198"/>
    </source>
</evidence>
<dbReference type="InterPro" id="IPR003787">
    <property type="entry name" value="Sulphur_relay_DsrE/F-like"/>
</dbReference>
<dbReference type="Proteomes" id="UP000652198">
    <property type="component" value="Unassembled WGS sequence"/>
</dbReference>
<dbReference type="RefSeq" id="WP_172316832.1">
    <property type="nucleotide sequence ID" value="NZ_WOEY01000140.1"/>
</dbReference>
<comment type="caution">
    <text evidence="1">The sequence shown here is derived from an EMBL/GenBank/DDBJ whole genome shotgun (WGS) entry which is preliminary data.</text>
</comment>
<gene>
    <name evidence="1" type="ORF">GNZ12_36300</name>
</gene>
<accession>A0ABX2C103</accession>
<dbReference type="Pfam" id="PF02635">
    <property type="entry name" value="DsrE"/>
    <property type="match status" value="1"/>
</dbReference>
<dbReference type="SUPFAM" id="SSF75169">
    <property type="entry name" value="DsrEFH-like"/>
    <property type="match status" value="1"/>
</dbReference>
<sequence length="108" mass="12288">MANLLFVESRDPYDAGDTQHFHELIKGVRQRNNTVTLFLIQNGVLSTRPGAKFSERYGELTRSGITVLADEFSLRERAIERLVEGVQKADVNQLVDLLFEADTKAIWH</sequence>
<dbReference type="EMBL" id="WOEY01000140">
    <property type="protein sequence ID" value="NPT46684.1"/>
    <property type="molecule type" value="Genomic_DNA"/>
</dbReference>
<dbReference type="Gene3D" id="3.40.1260.10">
    <property type="entry name" value="DsrEFH-like"/>
    <property type="match status" value="1"/>
</dbReference>
<protein>
    <submittedName>
        <fullName evidence="1">Sulfur reduction protein DsrE</fullName>
    </submittedName>
</protein>